<evidence type="ECO:0000313" key="3">
    <source>
        <dbReference type="Proteomes" id="UP000236286"/>
    </source>
</evidence>
<sequence length="169" mass="18215">MSKRDLSFPEIRGPLTGWMVLAMTLAAFGVVFAVNGVMAYYAVSTFTGLADPSPYEHGLAYEKDILAAKAQDALGWDVAVHLGRDVSGKEAIEARFKDRGGAPVPGLAVSAGLDSPADIKLDADLTLKEIEPGVYLGLVAARPGQWDLLIDARREGERVFKSNNRIEIR</sequence>
<keyword evidence="1" id="KW-1133">Transmembrane helix</keyword>
<reference evidence="2 3" key="1">
    <citation type="submission" date="2017-10" db="EMBL/GenBank/DDBJ databases">
        <title>Genome announcement of Methylocella silvestris TVC from permafrost.</title>
        <authorList>
            <person name="Wang J."/>
            <person name="Geng K."/>
            <person name="Ul-Haque F."/>
            <person name="Crombie A.T."/>
            <person name="Street L.E."/>
            <person name="Wookey P.A."/>
            <person name="Murrell J.C."/>
            <person name="Pratscher J."/>
        </authorList>
    </citation>
    <scope>NUCLEOTIDE SEQUENCE [LARGE SCALE GENOMIC DNA]</scope>
    <source>
        <strain evidence="2 3">TVC</strain>
    </source>
</reference>
<evidence type="ECO:0000256" key="1">
    <source>
        <dbReference type="SAM" id="Phobius"/>
    </source>
</evidence>
<gene>
    <name evidence="2" type="ORF">CR492_02055</name>
</gene>
<comment type="caution">
    <text evidence="2">The sequence shown here is derived from an EMBL/GenBank/DDBJ whole genome shotgun (WGS) entry which is preliminary data.</text>
</comment>
<dbReference type="Pfam" id="PF05751">
    <property type="entry name" value="FixH"/>
    <property type="match status" value="1"/>
</dbReference>
<accession>A0A2J7TLR3</accession>
<name>A0A2J7TLR3_METSI</name>
<dbReference type="AlphaFoldDB" id="A0A2J7TLR3"/>
<feature type="transmembrane region" description="Helical" evidence="1">
    <location>
        <begin position="20"/>
        <end position="43"/>
    </location>
</feature>
<dbReference type="Proteomes" id="UP000236286">
    <property type="component" value="Unassembled WGS sequence"/>
</dbReference>
<dbReference type="InterPro" id="IPR008620">
    <property type="entry name" value="FixH"/>
</dbReference>
<protein>
    <submittedName>
        <fullName evidence="2">Nitrogen fixation protein FixH</fullName>
    </submittedName>
</protein>
<proteinExistence type="predicted"/>
<dbReference type="EMBL" id="PDZR01000001">
    <property type="protein sequence ID" value="PNG27716.1"/>
    <property type="molecule type" value="Genomic_DNA"/>
</dbReference>
<dbReference type="PIRSF" id="PIRSF011386">
    <property type="entry name" value="FixH"/>
    <property type="match status" value="1"/>
</dbReference>
<keyword evidence="1" id="KW-0472">Membrane</keyword>
<organism evidence="2 3">
    <name type="scientific">Methylocella silvestris</name>
    <dbReference type="NCBI Taxonomy" id="199596"/>
    <lineage>
        <taxon>Bacteria</taxon>
        <taxon>Pseudomonadati</taxon>
        <taxon>Pseudomonadota</taxon>
        <taxon>Alphaproteobacteria</taxon>
        <taxon>Hyphomicrobiales</taxon>
        <taxon>Beijerinckiaceae</taxon>
        <taxon>Methylocella</taxon>
    </lineage>
</organism>
<keyword evidence="1" id="KW-0812">Transmembrane</keyword>
<evidence type="ECO:0000313" key="2">
    <source>
        <dbReference type="EMBL" id="PNG27716.1"/>
    </source>
</evidence>
<dbReference type="InterPro" id="IPR018037">
    <property type="entry name" value="FixH_proteobacterial"/>
</dbReference>
<dbReference type="RefSeq" id="WP_102842022.1">
    <property type="nucleotide sequence ID" value="NZ_PDZR01000001.1"/>
</dbReference>
<dbReference type="OrthoDB" id="1495896at2"/>